<evidence type="ECO:0000313" key="2">
    <source>
        <dbReference type="Proteomes" id="UP000219439"/>
    </source>
</evidence>
<dbReference type="PANTHER" id="PTHR34003:SF2">
    <property type="entry name" value="SNOAL-LIKE DOMAIN-CONTAINING PROTEIN"/>
    <property type="match status" value="1"/>
</dbReference>
<reference evidence="1 2" key="1">
    <citation type="submission" date="2017-09" db="EMBL/GenBank/DDBJ databases">
        <authorList>
            <person name="Ehlers B."/>
            <person name="Leendertz F.H."/>
        </authorList>
    </citation>
    <scope>NUCLEOTIDE SEQUENCE [LARGE SCALE GENOMIC DNA]</scope>
    <source>
        <strain evidence="1 2">DSM 18289</strain>
    </source>
</reference>
<keyword evidence="2" id="KW-1185">Reference proteome</keyword>
<dbReference type="Gene3D" id="3.10.450.50">
    <property type="match status" value="1"/>
</dbReference>
<dbReference type="PANTHER" id="PTHR34003">
    <property type="entry name" value="BLL2395 PROTEIN"/>
    <property type="match status" value="1"/>
</dbReference>
<evidence type="ECO:0000313" key="1">
    <source>
        <dbReference type="EMBL" id="SNZ21207.1"/>
    </source>
</evidence>
<dbReference type="SUPFAM" id="SSF54427">
    <property type="entry name" value="NTF2-like"/>
    <property type="match status" value="1"/>
</dbReference>
<dbReference type="EMBL" id="OBEL01000007">
    <property type="protein sequence ID" value="SNZ21207.1"/>
    <property type="molecule type" value="Genomic_DNA"/>
</dbReference>
<dbReference type="Proteomes" id="UP000219439">
    <property type="component" value="Unassembled WGS sequence"/>
</dbReference>
<name>A0A285PIX1_9HYPH</name>
<gene>
    <name evidence="1" type="ORF">SAMN06265368_4324</name>
</gene>
<dbReference type="RefSeq" id="WP_097155589.1">
    <property type="nucleotide sequence ID" value="NZ_OBEL01000007.1"/>
</dbReference>
<sequence length="138" mass="15917">MTSEQFQTHVKEQIALLNEGKPLEAFDRYFASDGIMFANGLVFATGAKACREKQEPYIASARSIDGRILDLVISPEKSVCAFRNRTSFTTHEGKTFRIDGVCWQRWQDDKIIEEHYFEGEEMHKMIHRGILKSPQNFV</sequence>
<protein>
    <recommendedName>
        <fullName evidence="3">SnoaL-like domain-containing protein</fullName>
    </recommendedName>
</protein>
<organism evidence="1 2">
    <name type="scientific">Cohaesibacter gelatinilyticus</name>
    <dbReference type="NCBI Taxonomy" id="372072"/>
    <lineage>
        <taxon>Bacteria</taxon>
        <taxon>Pseudomonadati</taxon>
        <taxon>Pseudomonadota</taxon>
        <taxon>Alphaproteobacteria</taxon>
        <taxon>Hyphomicrobiales</taxon>
        <taxon>Cohaesibacteraceae</taxon>
    </lineage>
</organism>
<dbReference type="AlphaFoldDB" id="A0A285PIX1"/>
<dbReference type="InterPro" id="IPR032710">
    <property type="entry name" value="NTF2-like_dom_sf"/>
</dbReference>
<proteinExistence type="predicted"/>
<dbReference type="OrthoDB" id="9803684at2"/>
<accession>A0A285PIX1</accession>
<evidence type="ECO:0008006" key="3">
    <source>
        <dbReference type="Google" id="ProtNLM"/>
    </source>
</evidence>